<accession>A0A078KVH1</accession>
<dbReference type="Pfam" id="PF02698">
    <property type="entry name" value="DUF218"/>
    <property type="match status" value="1"/>
</dbReference>
<dbReference type="InterPro" id="IPR003848">
    <property type="entry name" value="DUF218"/>
</dbReference>
<dbReference type="InterPro" id="IPR051599">
    <property type="entry name" value="Cell_Envelope_Assoc"/>
</dbReference>
<dbReference type="Proteomes" id="UP000044071">
    <property type="component" value="Unassembled WGS sequence"/>
</dbReference>
<keyword evidence="4" id="KW-1185">Reference proteome</keyword>
<dbReference type="GO" id="GO:0005886">
    <property type="term" value="C:plasma membrane"/>
    <property type="evidence" value="ECO:0007669"/>
    <property type="project" value="TreeGrafter"/>
</dbReference>
<dbReference type="STRING" id="1034943.BN59_01260"/>
<evidence type="ECO:0000313" key="3">
    <source>
        <dbReference type="EMBL" id="CDZ76981.1"/>
    </source>
</evidence>
<dbReference type="GO" id="GO:0043164">
    <property type="term" value="P:Gram-negative-bacterium-type cell wall biogenesis"/>
    <property type="evidence" value="ECO:0007669"/>
    <property type="project" value="TreeGrafter"/>
</dbReference>
<organism evidence="3 4">
    <name type="scientific">Legionella massiliensis</name>
    <dbReference type="NCBI Taxonomy" id="1034943"/>
    <lineage>
        <taxon>Bacteria</taxon>
        <taxon>Pseudomonadati</taxon>
        <taxon>Pseudomonadota</taxon>
        <taxon>Gammaproteobacteria</taxon>
        <taxon>Legionellales</taxon>
        <taxon>Legionellaceae</taxon>
        <taxon>Legionella</taxon>
    </lineage>
</organism>
<sequence>MVIFRHLLEALLNPFFLVLLLFAILLALLWIYGDKIAIRIGFLMVLLLLILFSSGWLVEHLTRKLEAKYQPITKVDPQIRWVVVLSGGQAQIVNLPTNSLLYGISIKRLVEGVRLYRELPGAKLLLSGGGYGFEVPEATHLSELASWFAIPTRDVVLETTSINTVDQVKAIKQMVHDEPFYLVTSAIHMPRSMCLCQAYGLHAIAAPTDYTLYWYDDLWQIRYLPNAHNLFYLTVVMHELLGRGWAKIRGEC</sequence>
<dbReference type="eggNOG" id="COG1434">
    <property type="taxonomic scope" value="Bacteria"/>
</dbReference>
<evidence type="ECO:0000313" key="4">
    <source>
        <dbReference type="Proteomes" id="UP000044071"/>
    </source>
</evidence>
<evidence type="ECO:0000256" key="1">
    <source>
        <dbReference type="SAM" id="Phobius"/>
    </source>
</evidence>
<dbReference type="CDD" id="cd06259">
    <property type="entry name" value="YdcF-like"/>
    <property type="match status" value="1"/>
</dbReference>
<dbReference type="AlphaFoldDB" id="A0A078KVH1"/>
<dbReference type="Gene3D" id="3.40.50.620">
    <property type="entry name" value="HUPs"/>
    <property type="match status" value="1"/>
</dbReference>
<reference evidence="3 4" key="1">
    <citation type="submission" date="2014-06" db="EMBL/GenBank/DDBJ databases">
        <authorList>
            <person name="Urmite Genomes Urmite Genomes"/>
        </authorList>
    </citation>
    <scope>NUCLEOTIDE SEQUENCE [LARGE SCALE GENOMIC DNA]</scope>
</reference>
<keyword evidence="1" id="KW-1133">Transmembrane helix</keyword>
<name>A0A078KVH1_9GAMM</name>
<feature type="domain" description="DUF218" evidence="2">
    <location>
        <begin position="81"/>
        <end position="242"/>
    </location>
</feature>
<feature type="transmembrane region" description="Helical" evidence="1">
    <location>
        <begin position="12"/>
        <end position="32"/>
    </location>
</feature>
<gene>
    <name evidence="3" type="ORF">BN59_01260</name>
</gene>
<dbReference type="InterPro" id="IPR014729">
    <property type="entry name" value="Rossmann-like_a/b/a_fold"/>
</dbReference>
<keyword evidence="1" id="KW-0472">Membrane</keyword>
<keyword evidence="1" id="KW-0812">Transmembrane</keyword>
<evidence type="ECO:0000259" key="2">
    <source>
        <dbReference type="Pfam" id="PF02698"/>
    </source>
</evidence>
<proteinExistence type="predicted"/>
<protein>
    <recommendedName>
        <fullName evidence="2">DUF218 domain-containing protein</fullName>
    </recommendedName>
</protein>
<dbReference type="PANTHER" id="PTHR30336">
    <property type="entry name" value="INNER MEMBRANE PROTEIN, PROBABLE PERMEASE"/>
    <property type="match status" value="1"/>
</dbReference>
<dbReference type="EMBL" id="CCSB01000001">
    <property type="protein sequence ID" value="CDZ76981.1"/>
    <property type="molecule type" value="Genomic_DNA"/>
</dbReference>
<dbReference type="GO" id="GO:0000270">
    <property type="term" value="P:peptidoglycan metabolic process"/>
    <property type="evidence" value="ECO:0007669"/>
    <property type="project" value="TreeGrafter"/>
</dbReference>
<dbReference type="OrthoDB" id="9809813at2"/>
<feature type="transmembrane region" description="Helical" evidence="1">
    <location>
        <begin position="38"/>
        <end position="58"/>
    </location>
</feature>
<dbReference type="PANTHER" id="PTHR30336:SF4">
    <property type="entry name" value="ENVELOPE BIOGENESIS FACTOR ELYC"/>
    <property type="match status" value="1"/>
</dbReference>
<dbReference type="RefSeq" id="WP_043873402.1">
    <property type="nucleotide sequence ID" value="NZ_CCVW01000001.1"/>
</dbReference>